<dbReference type="Gene3D" id="3.30.559.10">
    <property type="entry name" value="Chloramphenicol acetyltransferase-like domain"/>
    <property type="match status" value="1"/>
</dbReference>
<dbReference type="Proteomes" id="UP000239563">
    <property type="component" value="Chromosome VII"/>
</dbReference>
<accession>A0A2N8UF37</accession>
<reference evidence="1 2" key="1">
    <citation type="submission" date="2017-02" db="EMBL/GenBank/DDBJ databases">
        <authorList>
            <person name="Peterson S.W."/>
        </authorList>
    </citation>
    <scope>NUCLEOTIDE SEQUENCE [LARGE SCALE GENOMIC DNA]</scope>
    <source>
        <strain evidence="1 2">SRS1_H2-8</strain>
    </source>
</reference>
<evidence type="ECO:0000313" key="1">
    <source>
        <dbReference type="EMBL" id="SJX63360.1"/>
    </source>
</evidence>
<gene>
    <name evidence="1" type="ORF">SRS1_21039</name>
</gene>
<evidence type="ECO:0008006" key="3">
    <source>
        <dbReference type="Google" id="ProtNLM"/>
    </source>
</evidence>
<name>A0A2N8UF37_9BASI</name>
<sequence length="551" mass="60467">MQAEQAWKQVSPNLATRPLVGVEKMLNYAEHYQNGNFQLAIALLFQTSLPPETLRQRFGLAVWMVRGHLPELGTWTVGKAVDSSLDLDHATFTAIETVEEAQRWIDDTVVLVEDGPTVRETVGLLTNQRIEPAGKQFRIYLVANPRNGKPGIVLNASHVLNGHRTSFQGCAVLQALADARLAALFEANPDPRTALEAVFVPEDLSRLLSKLPISLNTAYNDKFKPGPEQLEAGMDKISERISNGMMPTIGIPRFESPAKNPEYSLGHLPNGDAMTMLNLKRTIGAAEHRSLHQAYKKRGASLPSFVYACIVNSIDRRCNASTAQDGEAPGANLAYSAHASRWFPAETFMARSPVNMAIVMGSGYIAPHELRSAQRGRDLNQDELFALARTIRSKQEAYLDHPYIISATEQVGSDIAAMVQNTAIKQREAGTDLYVALSENAPAICPPTLTSQGDVRFQTFFTAQGASFDARPLQPQEEFVHINDGIIGGRTTDASVCFAMYSFLGVLTLNAYFDSRFFDAKLVDTILDDVWTQLRALATDASTTDAPQAKL</sequence>
<protein>
    <recommendedName>
        <fullName evidence="3">Acyltransferase invovled in MEL production</fullName>
    </recommendedName>
</protein>
<dbReference type="PANTHER" id="PTHR42034:SF3">
    <property type="entry name" value="ACYL-COA-DEPENDENT ACYLTRANSFERASE MAC2"/>
    <property type="match status" value="1"/>
</dbReference>
<organism evidence="1 2">
    <name type="scientific">Sporisorium reilianum f. sp. reilianum</name>
    <dbReference type="NCBI Taxonomy" id="72559"/>
    <lineage>
        <taxon>Eukaryota</taxon>
        <taxon>Fungi</taxon>
        <taxon>Dikarya</taxon>
        <taxon>Basidiomycota</taxon>
        <taxon>Ustilaginomycotina</taxon>
        <taxon>Ustilaginomycetes</taxon>
        <taxon>Ustilaginales</taxon>
        <taxon>Ustilaginaceae</taxon>
        <taxon>Sporisorium</taxon>
    </lineage>
</organism>
<dbReference type="EMBL" id="LT795060">
    <property type="protein sequence ID" value="SJX63360.1"/>
    <property type="molecule type" value="Genomic_DNA"/>
</dbReference>
<dbReference type="Gene3D" id="3.30.559.30">
    <property type="entry name" value="Nonribosomal peptide synthetase, condensation domain"/>
    <property type="match status" value="1"/>
</dbReference>
<dbReference type="InterPro" id="IPR023213">
    <property type="entry name" value="CAT-like_dom_sf"/>
</dbReference>
<dbReference type="AlphaFoldDB" id="A0A2N8UF37"/>
<evidence type="ECO:0000313" key="2">
    <source>
        <dbReference type="Proteomes" id="UP000239563"/>
    </source>
</evidence>
<proteinExistence type="predicted"/>
<dbReference type="PANTHER" id="PTHR42034">
    <property type="entry name" value="CHROMOSOME 7, WHOLE GENOME SHOTGUN SEQUENCE-RELATED"/>
    <property type="match status" value="1"/>
</dbReference>